<keyword evidence="2" id="KW-1185">Reference proteome</keyword>
<proteinExistence type="predicted"/>
<sequence>MIEFTVNRTFNCDQDLIWKITKEINSIPKFWKGTRELNVKETSKGTYEGTIRFAFPSTGKVKIIVNDNDKTLTFQYISGPIKGFNIVKVDKNQISSRWEVSMSLILRLMEKRNAEHFKLGTEHALERIIEECQTLKQQGI</sequence>
<dbReference type="KEGG" id="aman:B6F84_03705"/>
<dbReference type="OrthoDB" id="7914at2157"/>
<dbReference type="GeneID" id="41589996"/>
<evidence type="ECO:0000313" key="1">
    <source>
        <dbReference type="EMBL" id="ARM75223.1"/>
    </source>
</evidence>
<name>A0A1W6JY83_9CREN</name>
<accession>A0A1W6JY83</accession>
<dbReference type="RefSeq" id="WP_148690985.1">
    <property type="nucleotide sequence ID" value="NZ_CP020477.1"/>
</dbReference>
<evidence type="ECO:0008006" key="3">
    <source>
        <dbReference type="Google" id="ProtNLM"/>
    </source>
</evidence>
<dbReference type="Proteomes" id="UP000193404">
    <property type="component" value="Chromosome"/>
</dbReference>
<gene>
    <name evidence="1" type="ORF">B6F84_03705</name>
</gene>
<dbReference type="SUPFAM" id="SSF55961">
    <property type="entry name" value="Bet v1-like"/>
    <property type="match status" value="1"/>
</dbReference>
<evidence type="ECO:0000313" key="2">
    <source>
        <dbReference type="Proteomes" id="UP000193404"/>
    </source>
</evidence>
<protein>
    <recommendedName>
        <fullName evidence="3">Polyketide cyclase</fullName>
    </recommendedName>
</protein>
<reference evidence="1 2" key="1">
    <citation type="submission" date="2017-03" db="EMBL/GenBank/DDBJ databases">
        <title>Sulfur activation and transportation mechanism of thermophilic Archaea Acidianus manzaensis YN-25.</title>
        <authorList>
            <person name="Ma Y."/>
            <person name="Yang Y."/>
            <person name="Xia J."/>
        </authorList>
    </citation>
    <scope>NUCLEOTIDE SEQUENCE [LARGE SCALE GENOMIC DNA]</scope>
    <source>
        <strain evidence="1 2">YN-25</strain>
    </source>
</reference>
<organism evidence="1 2">
    <name type="scientific">Acidianus manzaensis</name>
    <dbReference type="NCBI Taxonomy" id="282676"/>
    <lineage>
        <taxon>Archaea</taxon>
        <taxon>Thermoproteota</taxon>
        <taxon>Thermoprotei</taxon>
        <taxon>Sulfolobales</taxon>
        <taxon>Sulfolobaceae</taxon>
        <taxon>Acidianus</taxon>
    </lineage>
</organism>
<dbReference type="EMBL" id="CP020477">
    <property type="protein sequence ID" value="ARM75223.1"/>
    <property type="molecule type" value="Genomic_DNA"/>
</dbReference>
<dbReference type="AlphaFoldDB" id="A0A1W6JY83"/>